<dbReference type="AlphaFoldDB" id="A0A1G4KJJ3"/>
<proteinExistence type="inferred from homology"/>
<name>A0A1G4KJJ3_9SACH</name>
<dbReference type="GO" id="GO:0005634">
    <property type="term" value="C:nucleus"/>
    <property type="evidence" value="ECO:0007669"/>
    <property type="project" value="TreeGrafter"/>
</dbReference>
<dbReference type="GO" id="GO:0005829">
    <property type="term" value="C:cytosol"/>
    <property type="evidence" value="ECO:0007669"/>
    <property type="project" value="TreeGrafter"/>
</dbReference>
<comment type="similarity">
    <text evidence="1">Belongs to the SAPS family.</text>
</comment>
<evidence type="ECO:0000256" key="1">
    <source>
        <dbReference type="ARBA" id="ARBA00006180"/>
    </source>
</evidence>
<feature type="region of interest" description="Disordered" evidence="2">
    <location>
        <begin position="167"/>
        <end position="200"/>
    </location>
</feature>
<evidence type="ECO:0000313" key="4">
    <source>
        <dbReference type="Proteomes" id="UP000191144"/>
    </source>
</evidence>
<sequence length="849" mass="96663">MSFWPFGQNEHSNIHRILDDYFQILHALEKRDELRTEARLVGDLSTHDEVATGDDGNGILQHSEDEGSTVGSYNSTSRLSNRTPSLAQLSSAYIDSILAESELLNELTRQNNTLLDFVCFGYFFTSDNVKVQNIEYLIDQLMTCVEHIEEGRLSPCNGDDAREASLDVGDVNEIDNDRNNANDQEGDDEDTISASKPRPSPLSRATIISEIFALDIWLISESLVKNTGYLNKIWAIMYQHSFSAENSALVPIFLKINQNLLNTRQDQYLNFIRSKTTLVEDFMQHVEVSVLIDFFLKIISTDKQESPSGIIEMVREQQLINRLLSYLDNETYPSDVQACAGDLLKAIITISANAPLDDMSIGPNSLTRQLASEECMLFLLDTIVNKRGNALINAVSIVIELIRKNNSDYDQVNLLSTTLEANPPSMRDPIYLGTMLRLFTEKLPSIYQILIDIETNTKGDKELENQLGEKFKPLGFERFKVVELIAELLHCSNMGLLNSKKAERIVKERDEARTSMAMQLQDALVDLDLQDNENKNDPVETNETPFDEDIDESFDIPYVNPNQNAKLRENPTIGDLFKIELYDNQILPKIIQLFLQYPWNNFWHNVVFDIVQQIFNGRMDFSYNSFLVYSLFNNYAAKDFMVKTPERVICDFQITRDLILEGYKKSYAFYEKHNTALGFMGHLVLIAEEIVKFSKVYKVELISPDIQAVLQAENWVFYSEDVLNDTRIMYSKILGGNDYMEENGEEVDAINENDDTSLNADSQLGGNLINVNDLNRDSNVALSNFATQSDLHLKLREKLIEKAQDEVDRRNHEKGVILLGMTPEAEIPKSLEKADPLNIETGAERARHK</sequence>
<dbReference type="GO" id="GO:0019888">
    <property type="term" value="F:protein phosphatase regulator activity"/>
    <property type="evidence" value="ECO:0007669"/>
    <property type="project" value="TreeGrafter"/>
</dbReference>
<keyword evidence="4" id="KW-1185">Reference proteome</keyword>
<organism evidence="3 4">
    <name type="scientific">Lachancea meyersii CBS 8951</name>
    <dbReference type="NCBI Taxonomy" id="1266667"/>
    <lineage>
        <taxon>Eukaryota</taxon>
        <taxon>Fungi</taxon>
        <taxon>Dikarya</taxon>
        <taxon>Ascomycota</taxon>
        <taxon>Saccharomycotina</taxon>
        <taxon>Saccharomycetes</taxon>
        <taxon>Saccharomycetales</taxon>
        <taxon>Saccharomycetaceae</taxon>
        <taxon>Lachancea</taxon>
    </lineage>
</organism>
<dbReference type="Proteomes" id="UP000191144">
    <property type="component" value="Chromosome H"/>
</dbReference>
<dbReference type="PANTHER" id="PTHR12634:SF14">
    <property type="entry name" value="SIT4-ASSOCIATING PROTEIN SAP155-RELATED"/>
    <property type="match status" value="1"/>
</dbReference>
<dbReference type="GO" id="GO:0019903">
    <property type="term" value="F:protein phosphatase binding"/>
    <property type="evidence" value="ECO:0007669"/>
    <property type="project" value="InterPro"/>
</dbReference>
<reference evidence="4" key="1">
    <citation type="submission" date="2016-03" db="EMBL/GenBank/DDBJ databases">
        <authorList>
            <person name="Devillers Hugo."/>
        </authorList>
    </citation>
    <scope>NUCLEOTIDE SEQUENCE [LARGE SCALE GENOMIC DNA]</scope>
</reference>
<dbReference type="EMBL" id="LT598480">
    <property type="protein sequence ID" value="SCV04669.1"/>
    <property type="molecule type" value="Genomic_DNA"/>
</dbReference>
<feature type="region of interest" description="Disordered" evidence="2">
    <location>
        <begin position="828"/>
        <end position="849"/>
    </location>
</feature>
<evidence type="ECO:0000313" key="3">
    <source>
        <dbReference type="EMBL" id="SCV04669.1"/>
    </source>
</evidence>
<dbReference type="PANTHER" id="PTHR12634">
    <property type="entry name" value="SIT4 YEAST -ASSOCIATING PROTEIN-RELATED"/>
    <property type="match status" value="1"/>
</dbReference>
<dbReference type="Pfam" id="PF04499">
    <property type="entry name" value="SAPS"/>
    <property type="match status" value="1"/>
</dbReference>
<gene>
    <name evidence="3" type="ORF">LAME_0H20274G</name>
</gene>
<accession>A0A1G4KJJ3</accession>
<dbReference type="OrthoDB" id="295029at2759"/>
<feature type="compositionally biased region" description="Polar residues" evidence="2">
    <location>
        <begin position="69"/>
        <end position="80"/>
    </location>
</feature>
<evidence type="ECO:0000256" key="2">
    <source>
        <dbReference type="SAM" id="MobiDB-lite"/>
    </source>
</evidence>
<protein>
    <submittedName>
        <fullName evidence="3">LAME_0H20274g1_1</fullName>
    </submittedName>
</protein>
<dbReference type="InterPro" id="IPR007587">
    <property type="entry name" value="SAPS"/>
</dbReference>
<feature type="region of interest" description="Disordered" evidence="2">
    <location>
        <begin position="52"/>
        <end position="80"/>
    </location>
</feature>